<name>A0A927F427_9ACTN</name>
<feature type="transmembrane region" description="Helical" evidence="1">
    <location>
        <begin position="85"/>
        <end position="106"/>
    </location>
</feature>
<reference evidence="2" key="1">
    <citation type="submission" date="2020-09" db="EMBL/GenBank/DDBJ databases">
        <title>Secondary metabolite and genome analysis of marine Streptomyces chumphonensis KK1-2T.</title>
        <authorList>
            <person name="Phongsopitanun W."/>
            <person name="Kanchanasin P."/>
            <person name="Pittayakhajonwut P."/>
            <person name="Suwanborirux K."/>
            <person name="Tanasupawat S."/>
        </authorList>
    </citation>
    <scope>NUCLEOTIDE SEQUENCE</scope>
    <source>
        <strain evidence="2">KK1-2</strain>
    </source>
</reference>
<evidence type="ECO:0000313" key="3">
    <source>
        <dbReference type="Proteomes" id="UP000632289"/>
    </source>
</evidence>
<dbReference type="InterPro" id="IPR009937">
    <property type="entry name" value="Phage_holin_3_6"/>
</dbReference>
<keyword evidence="3" id="KW-1185">Reference proteome</keyword>
<protein>
    <submittedName>
        <fullName evidence="2">Phage holin family protein</fullName>
    </submittedName>
</protein>
<evidence type="ECO:0000256" key="1">
    <source>
        <dbReference type="SAM" id="Phobius"/>
    </source>
</evidence>
<dbReference type="Pfam" id="PF07332">
    <property type="entry name" value="Phage_holin_3_6"/>
    <property type="match status" value="1"/>
</dbReference>
<feature type="transmembrane region" description="Helical" evidence="1">
    <location>
        <begin position="56"/>
        <end position="79"/>
    </location>
</feature>
<dbReference type="Proteomes" id="UP000632289">
    <property type="component" value="Unassembled WGS sequence"/>
</dbReference>
<organism evidence="2 3">
    <name type="scientific">Streptomyces chumphonensis</name>
    <dbReference type="NCBI Taxonomy" id="1214925"/>
    <lineage>
        <taxon>Bacteria</taxon>
        <taxon>Bacillati</taxon>
        <taxon>Actinomycetota</taxon>
        <taxon>Actinomycetes</taxon>
        <taxon>Kitasatosporales</taxon>
        <taxon>Streptomycetaceae</taxon>
        <taxon>Streptomyces</taxon>
    </lineage>
</organism>
<gene>
    <name evidence="2" type="ORF">IF129_20465</name>
</gene>
<keyword evidence="1" id="KW-0812">Transmembrane</keyword>
<dbReference type="EMBL" id="JACXYU010000012">
    <property type="protein sequence ID" value="MBD3933921.1"/>
    <property type="molecule type" value="Genomic_DNA"/>
</dbReference>
<dbReference type="RefSeq" id="WP_191211211.1">
    <property type="nucleotide sequence ID" value="NZ_BAABKL010000020.1"/>
</dbReference>
<evidence type="ECO:0000313" key="2">
    <source>
        <dbReference type="EMBL" id="MBD3933921.1"/>
    </source>
</evidence>
<keyword evidence="1" id="KW-0472">Membrane</keyword>
<comment type="caution">
    <text evidence="2">The sequence shown here is derived from an EMBL/GenBank/DDBJ whole genome shotgun (WGS) entry which is preliminary data.</text>
</comment>
<sequence>MIGSVRRRPADAHEASVGELVERASAQLSELVRREMRLAQAELAQKGKHAGIGGGMFGGAALTGFLALQALIAGAIAALALVLPVWASALIIGGVLLVITGVLAMVGKRELHSATPAAPQQAIGSVKADIAEIKGRAHR</sequence>
<proteinExistence type="predicted"/>
<accession>A0A927F427</accession>
<dbReference type="AlphaFoldDB" id="A0A927F427"/>
<keyword evidence="1" id="KW-1133">Transmembrane helix</keyword>